<dbReference type="InterPro" id="IPR046348">
    <property type="entry name" value="SIS_dom_sf"/>
</dbReference>
<evidence type="ECO:0000256" key="2">
    <source>
        <dbReference type="ARBA" id="ARBA00004496"/>
    </source>
</evidence>
<keyword evidence="9" id="KW-0315">Glutamine amidotransferase</keyword>
<dbReference type="GO" id="GO:0006002">
    <property type="term" value="P:fructose 6-phosphate metabolic process"/>
    <property type="evidence" value="ECO:0007669"/>
    <property type="project" value="TreeGrafter"/>
</dbReference>
<dbReference type="Pfam" id="PF01380">
    <property type="entry name" value="SIS"/>
    <property type="match status" value="2"/>
</dbReference>
<evidence type="ECO:0000259" key="11">
    <source>
        <dbReference type="PROSITE" id="PS51278"/>
    </source>
</evidence>
<dbReference type="SUPFAM" id="SSF53697">
    <property type="entry name" value="SIS domain"/>
    <property type="match status" value="1"/>
</dbReference>
<dbReference type="NCBIfam" id="TIGR01135">
    <property type="entry name" value="glmS"/>
    <property type="match status" value="1"/>
</dbReference>
<feature type="active site" description="Nucleophile; for GATase activity" evidence="10">
    <location>
        <position position="2"/>
    </location>
</feature>
<feature type="domain" description="SIS" evidence="12">
    <location>
        <begin position="287"/>
        <end position="428"/>
    </location>
</feature>
<evidence type="ECO:0000256" key="7">
    <source>
        <dbReference type="ARBA" id="ARBA00022679"/>
    </source>
</evidence>
<dbReference type="GO" id="GO:0005975">
    <property type="term" value="P:carbohydrate metabolic process"/>
    <property type="evidence" value="ECO:0007669"/>
    <property type="project" value="UniProtKB-UniRule"/>
</dbReference>
<feature type="domain" description="SIS" evidence="12">
    <location>
        <begin position="461"/>
        <end position="603"/>
    </location>
</feature>
<dbReference type="InterPro" id="IPR017932">
    <property type="entry name" value="GATase_2_dom"/>
</dbReference>
<evidence type="ECO:0000256" key="8">
    <source>
        <dbReference type="ARBA" id="ARBA00022737"/>
    </source>
</evidence>
<comment type="subunit">
    <text evidence="10">Homodimer.</text>
</comment>
<proteinExistence type="inferred from homology"/>
<sequence>MCGIVAAVAQRPVWPILIEGLRRLEYRGYDSAGLAVLDPAGGLSSARAVGKVQALCDQIGEEGLAGFSGIAHTRWATHGVPAERNAHPHIASKRVAVVHNGIIENHAALREQMVAEGRIFSSDTDTEVIAHLLDHYLVAGQTPQKAFELTLDRLHGAFALAILIKDVPNQIFVARQGSPLVIGVGIGELFAASDALALLPVTQRFIYLCEGDRAILSCDHLEVTDRTGQIVARAIVESAQRADSAGRGGYKHFMLKEIHEQPRAIADTLEGRISEGRVLPAAFGVNAEAVFKTIKRIQIVACGTSYHAGMVARYWFEDILRLPAAVEVSSEFHYRNPVLEEGTLLVMLSQSGETADTLAALRMVRVRSPQMPILAICNAPESSLVRESDLVLMTHAGPEISVASTKAFSTQLVALALLMLSIGRIRAILSEQDERRIVAGLEKIPNLARDALQHDEAIMALAERLVDKQHALFLGRGVMFPIALEGALKLKEISYIHAEGYPAGELKHGPLALIDENMPVITIAPQNDLLDKLKSNMSEVAARGAELFVFADERSGLRTEARLHVLPVTSHVGRISAPIIFNLPLQLLAYHVAVLKGTDVDQPRNLAKSVTVE</sequence>
<dbReference type="InterPro" id="IPR005855">
    <property type="entry name" value="GFAT"/>
</dbReference>
<dbReference type="EC" id="2.6.1.16" evidence="3 10"/>
<accession>D0L051</accession>
<dbReference type="GO" id="GO:0004360">
    <property type="term" value="F:glutamine-fructose-6-phosphate transaminase (isomerizing) activity"/>
    <property type="evidence" value="ECO:0007669"/>
    <property type="project" value="UniProtKB-UniRule"/>
</dbReference>
<dbReference type="CDD" id="cd00714">
    <property type="entry name" value="GFAT"/>
    <property type="match status" value="1"/>
</dbReference>
<protein>
    <recommendedName>
        <fullName evidence="4 10">Glutamine--fructose-6-phosphate aminotransferase [isomerizing]</fullName>
        <ecNumber evidence="3 10">2.6.1.16</ecNumber>
    </recommendedName>
    <alternativeName>
        <fullName evidence="10">D-fructose-6-phosphate amidotransferase</fullName>
    </alternativeName>
    <alternativeName>
        <fullName evidence="10">GFAT</fullName>
    </alternativeName>
    <alternativeName>
        <fullName evidence="10">Glucosamine-6-phosphate synthase</fullName>
    </alternativeName>
    <alternativeName>
        <fullName evidence="10">Hexosephosphate aminotransferase</fullName>
    </alternativeName>
    <alternativeName>
        <fullName evidence="10">L-glutamine--D-fructose-6-phosphate amidotransferase</fullName>
    </alternativeName>
</protein>
<reference evidence="13 14" key="1">
    <citation type="submission" date="2009-10" db="EMBL/GenBank/DDBJ databases">
        <title>Complete sequence of Halothiobacillus neapolitanus c2.</title>
        <authorList>
            <consortium name="US DOE Joint Genome Institute"/>
            <person name="Lucas S."/>
            <person name="Copeland A."/>
            <person name="Lapidus A."/>
            <person name="Glavina del Rio T."/>
            <person name="Tice H."/>
            <person name="Bruce D."/>
            <person name="Goodwin L."/>
            <person name="Pitluck S."/>
            <person name="Davenport K."/>
            <person name="Brettin T."/>
            <person name="Detter J.C."/>
            <person name="Han C."/>
            <person name="Tapia R."/>
            <person name="Larimer F."/>
            <person name="Land M."/>
            <person name="Hauser L."/>
            <person name="Kyrpides N."/>
            <person name="Mikhailova N."/>
            <person name="Kerfeld C."/>
            <person name="Cannon G."/>
            <person name="Heinhort S."/>
        </authorList>
    </citation>
    <scope>NUCLEOTIDE SEQUENCE [LARGE SCALE GENOMIC DNA]</scope>
    <source>
        <strain evidence="14">ATCC 23641 / c2</strain>
    </source>
</reference>
<evidence type="ECO:0000256" key="6">
    <source>
        <dbReference type="ARBA" id="ARBA00022576"/>
    </source>
</evidence>
<dbReference type="NCBIfam" id="NF001484">
    <property type="entry name" value="PRK00331.1"/>
    <property type="match status" value="1"/>
</dbReference>
<dbReference type="eggNOG" id="COG0449">
    <property type="taxonomic scope" value="Bacteria"/>
</dbReference>
<evidence type="ECO:0000256" key="5">
    <source>
        <dbReference type="ARBA" id="ARBA00022490"/>
    </source>
</evidence>
<evidence type="ECO:0000313" key="13">
    <source>
        <dbReference type="EMBL" id="ACX96074.1"/>
    </source>
</evidence>
<comment type="function">
    <text evidence="10">Catalyzes the first step in hexosamine metabolism, converting fructose-6P into glucosamine-6P using glutamine as a nitrogen source.</text>
</comment>
<dbReference type="SUPFAM" id="SSF56235">
    <property type="entry name" value="N-terminal nucleophile aminohydrolases (Ntn hydrolases)"/>
    <property type="match status" value="1"/>
</dbReference>
<dbReference type="InterPro" id="IPR035466">
    <property type="entry name" value="GlmS/AgaS_SIS"/>
</dbReference>
<dbReference type="STRING" id="555778.Hneap_1238"/>
<dbReference type="RefSeq" id="WP_012824108.1">
    <property type="nucleotide sequence ID" value="NC_013422.1"/>
</dbReference>
<keyword evidence="5 10" id="KW-0963">Cytoplasm</keyword>
<dbReference type="KEGG" id="hna:Hneap_1238"/>
<name>D0L051_HALNC</name>
<dbReference type="GO" id="GO:0006487">
    <property type="term" value="P:protein N-linked glycosylation"/>
    <property type="evidence" value="ECO:0007669"/>
    <property type="project" value="TreeGrafter"/>
</dbReference>
<dbReference type="FunFam" id="3.40.50.10490:FF:000002">
    <property type="entry name" value="Glutamine--fructose-6-phosphate aminotransferase [isomerizing]"/>
    <property type="match status" value="1"/>
</dbReference>
<evidence type="ECO:0000259" key="12">
    <source>
        <dbReference type="PROSITE" id="PS51464"/>
    </source>
</evidence>
<comment type="subcellular location">
    <subcellularLocation>
        <location evidence="2 10">Cytoplasm</location>
    </subcellularLocation>
</comment>
<dbReference type="PROSITE" id="PS51464">
    <property type="entry name" value="SIS"/>
    <property type="match status" value="2"/>
</dbReference>
<dbReference type="InterPro" id="IPR047084">
    <property type="entry name" value="GFAT_N"/>
</dbReference>
<dbReference type="PANTHER" id="PTHR10937">
    <property type="entry name" value="GLUCOSAMINE--FRUCTOSE-6-PHOSPHATE AMINOTRANSFERASE, ISOMERIZING"/>
    <property type="match status" value="1"/>
</dbReference>
<dbReference type="HAMAP" id="MF_00164">
    <property type="entry name" value="GlmS"/>
    <property type="match status" value="1"/>
</dbReference>
<keyword evidence="14" id="KW-1185">Reference proteome</keyword>
<dbReference type="CDD" id="cd05008">
    <property type="entry name" value="SIS_GlmS_GlmD_1"/>
    <property type="match status" value="1"/>
</dbReference>
<evidence type="ECO:0000256" key="4">
    <source>
        <dbReference type="ARBA" id="ARBA00016090"/>
    </source>
</evidence>
<dbReference type="Pfam" id="PF13522">
    <property type="entry name" value="GATase_6"/>
    <property type="match status" value="1"/>
</dbReference>
<dbReference type="GO" id="GO:0006047">
    <property type="term" value="P:UDP-N-acetylglucosamine metabolic process"/>
    <property type="evidence" value="ECO:0007669"/>
    <property type="project" value="TreeGrafter"/>
</dbReference>
<dbReference type="InterPro" id="IPR035490">
    <property type="entry name" value="GlmS/FrlB_SIS"/>
</dbReference>
<organism evidence="13 14">
    <name type="scientific">Halothiobacillus neapolitanus (strain ATCC 23641 / DSM 15147 / CIP 104769 / NCIMB 8539 / c2)</name>
    <name type="common">Thiobacillus neapolitanus</name>
    <dbReference type="NCBI Taxonomy" id="555778"/>
    <lineage>
        <taxon>Bacteria</taxon>
        <taxon>Pseudomonadati</taxon>
        <taxon>Pseudomonadota</taxon>
        <taxon>Gammaproteobacteria</taxon>
        <taxon>Chromatiales</taxon>
        <taxon>Halothiobacillaceae</taxon>
        <taxon>Halothiobacillus</taxon>
    </lineage>
</organism>
<evidence type="ECO:0000256" key="10">
    <source>
        <dbReference type="HAMAP-Rule" id="MF_00164"/>
    </source>
</evidence>
<evidence type="ECO:0000313" key="14">
    <source>
        <dbReference type="Proteomes" id="UP000009102"/>
    </source>
</evidence>
<dbReference type="InterPro" id="IPR001347">
    <property type="entry name" value="SIS_dom"/>
</dbReference>
<dbReference type="Proteomes" id="UP000009102">
    <property type="component" value="Chromosome"/>
</dbReference>
<feature type="initiator methionine" description="Removed" evidence="10">
    <location>
        <position position="1"/>
    </location>
</feature>
<dbReference type="PANTHER" id="PTHR10937:SF0">
    <property type="entry name" value="GLUTAMINE--FRUCTOSE-6-PHOSPHATE TRANSAMINASE (ISOMERIZING)"/>
    <property type="match status" value="1"/>
</dbReference>
<evidence type="ECO:0000256" key="1">
    <source>
        <dbReference type="ARBA" id="ARBA00001031"/>
    </source>
</evidence>
<dbReference type="FunFam" id="3.40.50.10490:FF:000001">
    <property type="entry name" value="Glutamine--fructose-6-phosphate aminotransferase [isomerizing]"/>
    <property type="match status" value="1"/>
</dbReference>
<dbReference type="PROSITE" id="PS51278">
    <property type="entry name" value="GATASE_TYPE_2"/>
    <property type="match status" value="1"/>
</dbReference>
<evidence type="ECO:0000256" key="9">
    <source>
        <dbReference type="ARBA" id="ARBA00022962"/>
    </source>
</evidence>
<feature type="domain" description="Glutamine amidotransferase type-2" evidence="11">
    <location>
        <begin position="2"/>
        <end position="219"/>
    </location>
</feature>
<dbReference type="GO" id="GO:0046349">
    <property type="term" value="P:amino sugar biosynthetic process"/>
    <property type="evidence" value="ECO:0007669"/>
    <property type="project" value="UniProtKB-ARBA"/>
</dbReference>
<evidence type="ECO:0000256" key="3">
    <source>
        <dbReference type="ARBA" id="ARBA00012916"/>
    </source>
</evidence>
<dbReference type="Gene3D" id="3.40.50.10490">
    <property type="entry name" value="Glucose-6-phosphate isomerase like protein, domain 1"/>
    <property type="match status" value="2"/>
</dbReference>
<keyword evidence="7 10" id="KW-0808">Transferase</keyword>
<gene>
    <name evidence="10" type="primary">glmS</name>
    <name evidence="13" type="ordered locus">Hneap_1238</name>
</gene>
<feature type="active site" description="For Fru-6P isomerization activity" evidence="10">
    <location>
        <position position="608"/>
    </location>
</feature>
<dbReference type="Gene3D" id="3.60.20.10">
    <property type="entry name" value="Glutamine Phosphoribosylpyrophosphate, subunit 1, domain 1"/>
    <property type="match status" value="1"/>
</dbReference>
<dbReference type="CDD" id="cd05009">
    <property type="entry name" value="SIS_GlmS_GlmD_2"/>
    <property type="match status" value="1"/>
</dbReference>
<keyword evidence="6 10" id="KW-0032">Aminotransferase</keyword>
<dbReference type="FunFam" id="3.60.20.10:FF:000006">
    <property type="entry name" value="Glutamine--fructose-6-phosphate aminotransferase [isomerizing]"/>
    <property type="match status" value="1"/>
</dbReference>
<dbReference type="AlphaFoldDB" id="D0L051"/>
<comment type="catalytic activity">
    <reaction evidence="1 10">
        <text>D-fructose 6-phosphate + L-glutamine = D-glucosamine 6-phosphate + L-glutamate</text>
        <dbReference type="Rhea" id="RHEA:13237"/>
        <dbReference type="ChEBI" id="CHEBI:29985"/>
        <dbReference type="ChEBI" id="CHEBI:58359"/>
        <dbReference type="ChEBI" id="CHEBI:58725"/>
        <dbReference type="ChEBI" id="CHEBI:61527"/>
        <dbReference type="EC" id="2.6.1.16"/>
    </reaction>
</comment>
<dbReference type="OrthoDB" id="9761808at2"/>
<dbReference type="GO" id="GO:0097367">
    <property type="term" value="F:carbohydrate derivative binding"/>
    <property type="evidence" value="ECO:0007669"/>
    <property type="project" value="InterPro"/>
</dbReference>
<keyword evidence="8" id="KW-0677">Repeat</keyword>
<dbReference type="InterPro" id="IPR029055">
    <property type="entry name" value="Ntn_hydrolases_N"/>
</dbReference>
<dbReference type="HOGENOM" id="CLU_012520_5_2_6"/>
<dbReference type="GO" id="GO:0005829">
    <property type="term" value="C:cytosol"/>
    <property type="evidence" value="ECO:0007669"/>
    <property type="project" value="TreeGrafter"/>
</dbReference>
<dbReference type="EMBL" id="CP001801">
    <property type="protein sequence ID" value="ACX96074.1"/>
    <property type="molecule type" value="Genomic_DNA"/>
</dbReference>